<reference evidence="1" key="1">
    <citation type="journal article" date="2014" name="Int. J. Syst. Evol. Microbiol.">
        <title>Complete genome sequence of Corynebacterium casei LMG S-19264T (=DSM 44701T), isolated from a smear-ripened cheese.</title>
        <authorList>
            <consortium name="US DOE Joint Genome Institute (JGI-PGF)"/>
            <person name="Walter F."/>
            <person name="Albersmeier A."/>
            <person name="Kalinowski J."/>
            <person name="Ruckert C."/>
        </authorList>
    </citation>
    <scope>NUCLEOTIDE SEQUENCE</scope>
    <source>
        <strain evidence="1">JCM 3091</strain>
    </source>
</reference>
<dbReference type="AlphaFoldDB" id="A0A8J3BHJ8"/>
<dbReference type="Proteomes" id="UP000662200">
    <property type="component" value="Unassembled WGS sequence"/>
</dbReference>
<comment type="caution">
    <text evidence="1">The sequence shown here is derived from an EMBL/GenBank/DDBJ whole genome shotgun (WGS) entry which is preliminary data.</text>
</comment>
<evidence type="ECO:0008006" key="3">
    <source>
        <dbReference type="Google" id="ProtNLM"/>
    </source>
</evidence>
<dbReference type="GO" id="GO:0003677">
    <property type="term" value="F:DNA binding"/>
    <property type="evidence" value="ECO:0007669"/>
    <property type="project" value="InterPro"/>
</dbReference>
<evidence type="ECO:0000313" key="2">
    <source>
        <dbReference type="Proteomes" id="UP000662200"/>
    </source>
</evidence>
<name>A0A8J3BHJ8_9ACTN</name>
<dbReference type="SUPFAM" id="SSF82607">
    <property type="entry name" value="YbaB-like"/>
    <property type="match status" value="1"/>
</dbReference>
<reference evidence="1" key="2">
    <citation type="submission" date="2020-09" db="EMBL/GenBank/DDBJ databases">
        <authorList>
            <person name="Sun Q."/>
            <person name="Ohkuma M."/>
        </authorList>
    </citation>
    <scope>NUCLEOTIDE SEQUENCE</scope>
    <source>
        <strain evidence="1">JCM 3091</strain>
    </source>
</reference>
<keyword evidence="2" id="KW-1185">Reference proteome</keyword>
<dbReference type="InterPro" id="IPR004401">
    <property type="entry name" value="YbaB/EbfC"/>
</dbReference>
<dbReference type="Pfam" id="PF02575">
    <property type="entry name" value="YbaB_DNA_bd"/>
    <property type="match status" value="1"/>
</dbReference>
<dbReference type="EMBL" id="BMQC01000001">
    <property type="protein sequence ID" value="GGK15344.1"/>
    <property type="molecule type" value="Genomic_DNA"/>
</dbReference>
<sequence>MRSSGGRDADRALAARVDGTYARFQRIREGAEALRRELSSLRVSVSSPDACVRATVDARGRLVDLHLDGSRCVGIDPAILARLITATVGEAAAQATAQVRSHVAAQLPESPAAPDLLADGDASGLLGRYAPGGPHSAGGRP</sequence>
<dbReference type="RefSeq" id="WP_189112478.1">
    <property type="nucleotide sequence ID" value="NZ_BMQC01000001.1"/>
</dbReference>
<organism evidence="1 2">
    <name type="scientific">Pilimelia terevasa</name>
    <dbReference type="NCBI Taxonomy" id="53372"/>
    <lineage>
        <taxon>Bacteria</taxon>
        <taxon>Bacillati</taxon>
        <taxon>Actinomycetota</taxon>
        <taxon>Actinomycetes</taxon>
        <taxon>Micromonosporales</taxon>
        <taxon>Micromonosporaceae</taxon>
        <taxon>Pilimelia</taxon>
    </lineage>
</organism>
<gene>
    <name evidence="1" type="ORF">GCM10010124_05030</name>
</gene>
<proteinExistence type="predicted"/>
<evidence type="ECO:0000313" key="1">
    <source>
        <dbReference type="EMBL" id="GGK15344.1"/>
    </source>
</evidence>
<dbReference type="Gene3D" id="3.30.1310.10">
    <property type="entry name" value="Nucleoid-associated protein YbaB-like domain"/>
    <property type="match status" value="1"/>
</dbReference>
<dbReference type="InterPro" id="IPR036894">
    <property type="entry name" value="YbaB-like_sf"/>
</dbReference>
<accession>A0A8J3BHJ8</accession>
<protein>
    <recommendedName>
        <fullName evidence="3">YbaB/EbfC DNA-binding family protein</fullName>
    </recommendedName>
</protein>